<protein>
    <submittedName>
        <fullName evidence="3">Secondary thiamine-phosphate synthase enzyme</fullName>
    </submittedName>
</protein>
<comment type="similarity">
    <text evidence="1">Belongs to the UPF0047 family.</text>
</comment>
<dbReference type="OrthoDB" id="9801725at2"/>
<dbReference type="PANTHER" id="PTHR30615:SF8">
    <property type="entry name" value="UPF0047 PROTEIN C4A8.02C"/>
    <property type="match status" value="1"/>
</dbReference>
<dbReference type="InterPro" id="IPR035917">
    <property type="entry name" value="YjbQ-like_sf"/>
</dbReference>
<dbReference type="SUPFAM" id="SSF111038">
    <property type="entry name" value="YjbQ-like"/>
    <property type="match status" value="1"/>
</dbReference>
<dbReference type="EMBL" id="LNCU01000107">
    <property type="protein sequence ID" value="KWV48567.1"/>
    <property type="molecule type" value="Genomic_DNA"/>
</dbReference>
<dbReference type="Gene3D" id="2.60.120.460">
    <property type="entry name" value="YjbQ-like"/>
    <property type="match status" value="1"/>
</dbReference>
<dbReference type="PIRSF" id="PIRSF004681">
    <property type="entry name" value="UCP004681"/>
    <property type="match status" value="1"/>
</dbReference>
<accession>A0A109JGC6</accession>
<dbReference type="NCBIfam" id="TIGR00149">
    <property type="entry name" value="TIGR00149_YjbQ"/>
    <property type="match status" value="1"/>
</dbReference>
<dbReference type="PANTHER" id="PTHR30615">
    <property type="entry name" value="UNCHARACTERIZED PROTEIN YJBQ-RELATED"/>
    <property type="match status" value="1"/>
</dbReference>
<dbReference type="Pfam" id="PF01894">
    <property type="entry name" value="YjbQ"/>
    <property type="match status" value="1"/>
</dbReference>
<keyword evidence="4" id="KW-1185">Reference proteome</keyword>
<reference evidence="3 4" key="1">
    <citation type="submission" date="2015-11" db="EMBL/GenBank/DDBJ databases">
        <title>Draft Genome Sequence of the Strain BR 10303 (Bradyrhizobium sp.) isolated from nodules of Centrolobium paraense.</title>
        <authorList>
            <person name="Zelli J.E."/>
            <person name="Simoes-Araujo J.L."/>
            <person name="Barauna A.C."/>
            <person name="Silva K."/>
        </authorList>
    </citation>
    <scope>NUCLEOTIDE SEQUENCE [LARGE SCALE GENOMIC DNA]</scope>
    <source>
        <strain evidence="3 4">BR 10303</strain>
    </source>
</reference>
<dbReference type="Proteomes" id="UP000057737">
    <property type="component" value="Unassembled WGS sequence"/>
</dbReference>
<proteinExistence type="inferred from homology"/>
<name>A0A109JGC6_9BRAD</name>
<gene>
    <name evidence="3" type="ORF">AS156_17965</name>
</gene>
<feature type="region of interest" description="Disordered" evidence="2">
    <location>
        <begin position="1"/>
        <end position="20"/>
    </location>
</feature>
<evidence type="ECO:0000313" key="4">
    <source>
        <dbReference type="Proteomes" id="UP000057737"/>
    </source>
</evidence>
<evidence type="ECO:0000313" key="3">
    <source>
        <dbReference type="EMBL" id="KWV48567.1"/>
    </source>
</evidence>
<evidence type="ECO:0000256" key="1">
    <source>
        <dbReference type="ARBA" id="ARBA00005534"/>
    </source>
</evidence>
<sequence length="158" mass="17063">MSQSKAATRSAPSTVAATSIASSRLTVQTSRAGFTDITSEVAKFLREVHAGEGAVTLFIRHTSASLTIQENADPTVLIDLMTALDRAAPEDGGWRHDTEGPDDMPAHIKTMLTSVSLQIPVLDGEMALGTWQGIYLIEHRARPHRREIALQFIGATRA</sequence>
<comment type="caution">
    <text evidence="3">The sequence shown here is derived from an EMBL/GenBank/DDBJ whole genome shotgun (WGS) entry which is preliminary data.</text>
</comment>
<dbReference type="PROSITE" id="PS01314">
    <property type="entry name" value="UPF0047"/>
    <property type="match status" value="1"/>
</dbReference>
<organism evidence="3 4">
    <name type="scientific">Bradyrhizobium macuxiense</name>
    <dbReference type="NCBI Taxonomy" id="1755647"/>
    <lineage>
        <taxon>Bacteria</taxon>
        <taxon>Pseudomonadati</taxon>
        <taxon>Pseudomonadota</taxon>
        <taxon>Alphaproteobacteria</taxon>
        <taxon>Hyphomicrobiales</taxon>
        <taxon>Nitrobacteraceae</taxon>
        <taxon>Bradyrhizobium</taxon>
    </lineage>
</organism>
<dbReference type="RefSeq" id="WP_066513593.1">
    <property type="nucleotide sequence ID" value="NZ_LNCU01000107.1"/>
</dbReference>
<dbReference type="InterPro" id="IPR001602">
    <property type="entry name" value="UPF0047_YjbQ-like"/>
</dbReference>
<dbReference type="AlphaFoldDB" id="A0A109JGC6"/>
<evidence type="ECO:0000256" key="2">
    <source>
        <dbReference type="SAM" id="MobiDB-lite"/>
    </source>
</evidence>